<dbReference type="RefSeq" id="WP_422863048.1">
    <property type="nucleotide sequence ID" value="NZ_JAMSKV010000002.1"/>
</dbReference>
<protein>
    <recommendedName>
        <fullName evidence="5 12">Transketolase</fullName>
        <ecNumber evidence="5 12">2.2.1.1</ecNumber>
    </recommendedName>
</protein>
<dbReference type="Gene3D" id="3.40.50.970">
    <property type="match status" value="2"/>
</dbReference>
<comment type="cofactor">
    <cofactor evidence="2">
        <name>thiamine diphosphate</name>
        <dbReference type="ChEBI" id="CHEBI:58937"/>
    </cofactor>
</comment>
<accession>A0ABT1W402</accession>
<dbReference type="CDD" id="cd02012">
    <property type="entry name" value="TPP_TK"/>
    <property type="match status" value="1"/>
</dbReference>
<dbReference type="SUPFAM" id="SSF52922">
    <property type="entry name" value="TK C-terminal domain-like"/>
    <property type="match status" value="1"/>
</dbReference>
<keyword evidence="15" id="KW-1185">Reference proteome</keyword>
<dbReference type="SUPFAM" id="SSF52518">
    <property type="entry name" value="Thiamin diphosphate-binding fold (THDP-binding)"/>
    <property type="match status" value="2"/>
</dbReference>
<dbReference type="EC" id="2.2.1.1" evidence="5 12"/>
<evidence type="ECO:0000259" key="13">
    <source>
        <dbReference type="SMART" id="SM00861"/>
    </source>
</evidence>
<evidence type="ECO:0000256" key="11">
    <source>
        <dbReference type="ARBA" id="ARBA00049473"/>
    </source>
</evidence>
<evidence type="ECO:0000313" key="15">
    <source>
        <dbReference type="Proteomes" id="UP001524587"/>
    </source>
</evidence>
<organism evidence="14 15">
    <name type="scientific">Endosaccharibacter trunci</name>
    <dbReference type="NCBI Taxonomy" id="2812733"/>
    <lineage>
        <taxon>Bacteria</taxon>
        <taxon>Pseudomonadati</taxon>
        <taxon>Pseudomonadota</taxon>
        <taxon>Alphaproteobacteria</taxon>
        <taxon>Acetobacterales</taxon>
        <taxon>Acetobacteraceae</taxon>
        <taxon>Endosaccharibacter</taxon>
    </lineage>
</organism>
<dbReference type="InterPro" id="IPR005478">
    <property type="entry name" value="Transketolase_bac-like"/>
</dbReference>
<dbReference type="Gene3D" id="3.40.50.920">
    <property type="match status" value="1"/>
</dbReference>
<name>A0ABT1W402_9PROT</name>
<sequence>MRSTQGEFMRAPDGSSVGGASIEDLCVNTMRTLAIDAVQKAKSGHPGTPMSLSPAAYVLWNDLLRYDPKQPSWPNRDRFVLSVGHASMLLYSLIHLSGIVEKPGSDKPSLTLEDLTQFRQMNSRTPGHPEYRFTSGVETTTGPLGQGCGNSVGMAMAQRWLAERYNKPGFPLFDYHVWVFSGDGDNMEGVASEAASLAGHMKLSNLTWLYDSNQISIEGSTDLAFTEDTHKRFEAYGWNVLEVKNAEDRASLKQRFEEARAQDGAEGGKPTLIVVHSQIAFGAPTKAGTAAAHGEPLGDEEIKGVKRFFGFPEDKQFYVPDGVMGHFQDGIGKRGAALSADWFEMLERYRKDYPELAAELDMIGKHALPAGWDKDIPSFPADAKGVASRESSGKVLNAVALNVPWMIGGAADLAPSTKTNLTFQGAGSFNPGTYGGRNLHFGVREHAMGSICNGIALSGVRPYCSGFLIFSDYMKPPIRLSAIMELPVIYIFTHDSIGVGEDGPTHQPIEQLAQLRATPGIMTIRPGDANEVVEAWRVVMPLTEQPAALILSRQALPTLDRTKYAPASGLAKGAYVLASCEGTPDVILMATGSELHLVVDAYEKLTEEGIKARVVSMPSFDLFEQQDEAYRESVLPAAVRGRVAVEQASSFGWDRYVGLTGTVIAMHSYGASAPLSALLTKFGFTPEKVLEAARAQAKKTQA</sequence>
<dbReference type="InterPro" id="IPR020826">
    <property type="entry name" value="Transketolase_BS"/>
</dbReference>
<evidence type="ECO:0000256" key="4">
    <source>
        <dbReference type="ARBA" id="ARBA00011738"/>
    </source>
</evidence>
<evidence type="ECO:0000256" key="10">
    <source>
        <dbReference type="ARBA" id="ARBA00023052"/>
    </source>
</evidence>
<reference evidence="14 15" key="1">
    <citation type="submission" date="2022-06" db="EMBL/GenBank/DDBJ databases">
        <title>Endosaccharibacter gen. nov., sp. nov., endophytic bacteria isolated from sugarcane.</title>
        <authorList>
            <person name="Pitiwittayakul N."/>
            <person name="Yukphan P."/>
            <person name="Charoenyingcharoen P."/>
            <person name="Tanasupawat S."/>
        </authorList>
    </citation>
    <scope>NUCLEOTIDE SEQUENCE [LARGE SCALE GENOMIC DNA]</scope>
    <source>
        <strain evidence="14 15">KSS8</strain>
    </source>
</reference>
<evidence type="ECO:0000256" key="3">
    <source>
        <dbReference type="ARBA" id="ARBA00007131"/>
    </source>
</evidence>
<dbReference type="EMBL" id="JAMSKV010000002">
    <property type="protein sequence ID" value="MCQ8277604.1"/>
    <property type="molecule type" value="Genomic_DNA"/>
</dbReference>
<dbReference type="InterPro" id="IPR005475">
    <property type="entry name" value="Transketolase-like_Pyr-bd"/>
</dbReference>
<dbReference type="Pfam" id="PF02779">
    <property type="entry name" value="Transket_pyr"/>
    <property type="match status" value="1"/>
</dbReference>
<dbReference type="InterPro" id="IPR029061">
    <property type="entry name" value="THDP-binding"/>
</dbReference>
<keyword evidence="8" id="KW-0106">Calcium</keyword>
<dbReference type="CDD" id="cd07033">
    <property type="entry name" value="TPP_PYR_DXS_TK_like"/>
    <property type="match status" value="1"/>
</dbReference>
<evidence type="ECO:0000256" key="9">
    <source>
        <dbReference type="ARBA" id="ARBA00022842"/>
    </source>
</evidence>
<dbReference type="NCBIfam" id="TIGR00232">
    <property type="entry name" value="tktlase_bact"/>
    <property type="match status" value="1"/>
</dbReference>
<dbReference type="PROSITE" id="PS00801">
    <property type="entry name" value="TRANSKETOLASE_1"/>
    <property type="match status" value="1"/>
</dbReference>
<dbReference type="PANTHER" id="PTHR43522">
    <property type="entry name" value="TRANSKETOLASE"/>
    <property type="match status" value="1"/>
</dbReference>
<comment type="subunit">
    <text evidence="4">Homodimer.</text>
</comment>
<evidence type="ECO:0000313" key="14">
    <source>
        <dbReference type="EMBL" id="MCQ8277604.1"/>
    </source>
</evidence>
<dbReference type="PANTHER" id="PTHR43522:SF2">
    <property type="entry name" value="TRANSKETOLASE 1-RELATED"/>
    <property type="match status" value="1"/>
</dbReference>
<gene>
    <name evidence="14" type="primary">tkt</name>
    <name evidence="14" type="ORF">NFI95_03960</name>
</gene>
<evidence type="ECO:0000256" key="2">
    <source>
        <dbReference type="ARBA" id="ARBA00001964"/>
    </source>
</evidence>
<keyword evidence="9" id="KW-0460">Magnesium</keyword>
<dbReference type="SMART" id="SM00861">
    <property type="entry name" value="Transket_pyr"/>
    <property type="match status" value="1"/>
</dbReference>
<proteinExistence type="inferred from homology"/>
<comment type="catalytic activity">
    <reaction evidence="11">
        <text>D-sedoheptulose 7-phosphate + D-glyceraldehyde 3-phosphate = aldehydo-D-ribose 5-phosphate + D-xylulose 5-phosphate</text>
        <dbReference type="Rhea" id="RHEA:10508"/>
        <dbReference type="ChEBI" id="CHEBI:57483"/>
        <dbReference type="ChEBI" id="CHEBI:57737"/>
        <dbReference type="ChEBI" id="CHEBI:58273"/>
        <dbReference type="ChEBI" id="CHEBI:59776"/>
        <dbReference type="EC" id="2.2.1.1"/>
    </reaction>
</comment>
<dbReference type="Proteomes" id="UP001524587">
    <property type="component" value="Unassembled WGS sequence"/>
</dbReference>
<feature type="domain" description="Transketolase-like pyrimidine-binding" evidence="13">
    <location>
        <begin position="386"/>
        <end position="558"/>
    </location>
</feature>
<dbReference type="PROSITE" id="PS00802">
    <property type="entry name" value="TRANSKETOLASE_2"/>
    <property type="match status" value="1"/>
</dbReference>
<keyword evidence="6 14" id="KW-0808">Transferase</keyword>
<dbReference type="GO" id="GO:0004802">
    <property type="term" value="F:transketolase activity"/>
    <property type="evidence" value="ECO:0007669"/>
    <property type="project" value="UniProtKB-EC"/>
</dbReference>
<comment type="similarity">
    <text evidence="3">Belongs to the transketolase family.</text>
</comment>
<dbReference type="InterPro" id="IPR033247">
    <property type="entry name" value="Transketolase_fam"/>
</dbReference>
<keyword evidence="7" id="KW-0479">Metal-binding</keyword>
<dbReference type="InterPro" id="IPR009014">
    <property type="entry name" value="Transketo_C/PFOR_II"/>
</dbReference>
<evidence type="ECO:0000256" key="6">
    <source>
        <dbReference type="ARBA" id="ARBA00022679"/>
    </source>
</evidence>
<evidence type="ECO:0000256" key="5">
    <source>
        <dbReference type="ARBA" id="ARBA00013152"/>
    </source>
</evidence>
<dbReference type="Pfam" id="PF00456">
    <property type="entry name" value="Transketolase_N"/>
    <property type="match status" value="1"/>
</dbReference>
<evidence type="ECO:0000256" key="1">
    <source>
        <dbReference type="ARBA" id="ARBA00001946"/>
    </source>
</evidence>
<dbReference type="InterPro" id="IPR049557">
    <property type="entry name" value="Transketolase_CS"/>
</dbReference>
<keyword evidence="10" id="KW-0786">Thiamine pyrophosphate</keyword>
<evidence type="ECO:0000256" key="12">
    <source>
        <dbReference type="NCBIfam" id="TIGR00232"/>
    </source>
</evidence>
<dbReference type="InterPro" id="IPR005474">
    <property type="entry name" value="Transketolase_N"/>
</dbReference>
<dbReference type="Pfam" id="PF22613">
    <property type="entry name" value="Transketolase_C_1"/>
    <property type="match status" value="1"/>
</dbReference>
<comment type="caution">
    <text evidence="14">The sequence shown here is derived from an EMBL/GenBank/DDBJ whole genome shotgun (WGS) entry which is preliminary data.</text>
</comment>
<evidence type="ECO:0000256" key="8">
    <source>
        <dbReference type="ARBA" id="ARBA00022837"/>
    </source>
</evidence>
<evidence type="ECO:0000256" key="7">
    <source>
        <dbReference type="ARBA" id="ARBA00022723"/>
    </source>
</evidence>
<dbReference type="InterPro" id="IPR055152">
    <property type="entry name" value="Transketolase-like_C_2"/>
</dbReference>
<comment type="cofactor">
    <cofactor evidence="1">
        <name>Mg(2+)</name>
        <dbReference type="ChEBI" id="CHEBI:18420"/>
    </cofactor>
</comment>